<evidence type="ECO:0000256" key="7">
    <source>
        <dbReference type="ARBA" id="ARBA00023244"/>
    </source>
</evidence>
<evidence type="ECO:0000256" key="9">
    <source>
        <dbReference type="NCBIfam" id="TIGR00212"/>
    </source>
</evidence>
<proteinExistence type="inferred from homology"/>
<dbReference type="Gene3D" id="3.30.160.40">
    <property type="entry name" value="Porphobilinogen deaminase, C-terminal domain"/>
    <property type="match status" value="1"/>
</dbReference>
<evidence type="ECO:0000256" key="1">
    <source>
        <dbReference type="ARBA" id="ARBA00001916"/>
    </source>
</evidence>
<comment type="subunit">
    <text evidence="5">Monomer.</text>
</comment>
<comment type="cofactor">
    <cofactor evidence="1">
        <name>dipyrromethane</name>
        <dbReference type="ChEBI" id="CHEBI:60342"/>
    </cofactor>
</comment>
<dbReference type="PANTHER" id="PTHR11557:SF0">
    <property type="entry name" value="PORPHOBILINOGEN DEAMINASE"/>
    <property type="match status" value="1"/>
</dbReference>
<dbReference type="PROSITE" id="PS00533">
    <property type="entry name" value="PORPHOBILINOGEN_DEAM"/>
    <property type="match status" value="1"/>
</dbReference>
<evidence type="ECO:0000256" key="5">
    <source>
        <dbReference type="ARBA" id="ARBA00011245"/>
    </source>
</evidence>
<dbReference type="Pfam" id="PF03900">
    <property type="entry name" value="Porphobil_deamC"/>
    <property type="match status" value="1"/>
</dbReference>
<dbReference type="EMBL" id="JBHSCZ010000001">
    <property type="protein sequence ID" value="MFC4261755.1"/>
    <property type="molecule type" value="Genomic_DNA"/>
</dbReference>
<accession>A0ABV8QN70</accession>
<keyword evidence="6 12" id="KW-0808">Transferase</keyword>
<dbReference type="NCBIfam" id="TIGR00212">
    <property type="entry name" value="hemC"/>
    <property type="match status" value="1"/>
</dbReference>
<evidence type="ECO:0000259" key="10">
    <source>
        <dbReference type="Pfam" id="PF01379"/>
    </source>
</evidence>
<dbReference type="GO" id="GO:0004418">
    <property type="term" value="F:hydroxymethylbilane synthase activity"/>
    <property type="evidence" value="ECO:0007669"/>
    <property type="project" value="UniProtKB-EC"/>
</dbReference>
<dbReference type="PRINTS" id="PR00151">
    <property type="entry name" value="PORPHBDMNASE"/>
</dbReference>
<dbReference type="CDD" id="cd13647">
    <property type="entry name" value="PBP2_PBGD_2"/>
    <property type="match status" value="1"/>
</dbReference>
<dbReference type="InterPro" id="IPR000860">
    <property type="entry name" value="HemC"/>
</dbReference>
<keyword evidence="7" id="KW-0627">Porphyrin biosynthesis</keyword>
<dbReference type="PANTHER" id="PTHR11557">
    <property type="entry name" value="PORPHOBILINOGEN DEAMINASE"/>
    <property type="match status" value="1"/>
</dbReference>
<evidence type="ECO:0000313" key="12">
    <source>
        <dbReference type="EMBL" id="MFC4261755.1"/>
    </source>
</evidence>
<dbReference type="InterPro" id="IPR036803">
    <property type="entry name" value="Porphobilinogen_deaminase_C_sf"/>
</dbReference>
<protein>
    <recommendedName>
        <fullName evidence="9">Hydroxymethylbilane synthase</fullName>
        <ecNumber evidence="9">2.5.1.61</ecNumber>
    </recommendedName>
</protein>
<keyword evidence="13" id="KW-1185">Reference proteome</keyword>
<evidence type="ECO:0000313" key="13">
    <source>
        <dbReference type="Proteomes" id="UP001595907"/>
    </source>
</evidence>
<reference evidence="13" key="1">
    <citation type="journal article" date="2019" name="Int. J. Syst. Evol. Microbiol.">
        <title>The Global Catalogue of Microorganisms (GCM) 10K type strain sequencing project: providing services to taxonomists for standard genome sequencing and annotation.</title>
        <authorList>
            <consortium name="The Broad Institute Genomics Platform"/>
            <consortium name="The Broad Institute Genome Sequencing Center for Infectious Disease"/>
            <person name="Wu L."/>
            <person name="Ma J."/>
        </authorList>
    </citation>
    <scope>NUCLEOTIDE SEQUENCE [LARGE SCALE GENOMIC DNA]</scope>
    <source>
        <strain evidence="13">CECT 8289</strain>
    </source>
</reference>
<comment type="catalytic activity">
    <reaction evidence="8">
        <text>4 porphobilinogen + H2O = hydroxymethylbilane + 4 NH4(+)</text>
        <dbReference type="Rhea" id="RHEA:13185"/>
        <dbReference type="ChEBI" id="CHEBI:15377"/>
        <dbReference type="ChEBI" id="CHEBI:28938"/>
        <dbReference type="ChEBI" id="CHEBI:57845"/>
        <dbReference type="ChEBI" id="CHEBI:58126"/>
        <dbReference type="EC" id="2.5.1.61"/>
    </reaction>
</comment>
<comment type="pathway">
    <text evidence="3">Porphyrin-containing compound metabolism; protoporphyrin-IX biosynthesis; coproporphyrinogen-III from 5-aminolevulinate: step 2/4.</text>
</comment>
<gene>
    <name evidence="12" type="primary">hemC</name>
    <name evidence="12" type="ORF">ACFOWM_02600</name>
</gene>
<evidence type="ECO:0000256" key="4">
    <source>
        <dbReference type="ARBA" id="ARBA00005638"/>
    </source>
</evidence>
<comment type="caution">
    <text evidence="12">The sequence shown here is derived from an EMBL/GenBank/DDBJ whole genome shotgun (WGS) entry which is preliminary data.</text>
</comment>
<evidence type="ECO:0000256" key="8">
    <source>
        <dbReference type="ARBA" id="ARBA00048169"/>
    </source>
</evidence>
<evidence type="ECO:0000256" key="6">
    <source>
        <dbReference type="ARBA" id="ARBA00022679"/>
    </source>
</evidence>
<evidence type="ECO:0000256" key="2">
    <source>
        <dbReference type="ARBA" id="ARBA00002869"/>
    </source>
</evidence>
<dbReference type="InterPro" id="IPR022418">
    <property type="entry name" value="Porphobilinogen_deaminase_C"/>
</dbReference>
<dbReference type="RefSeq" id="WP_379706689.1">
    <property type="nucleotide sequence ID" value="NZ_JBHSCZ010000001.1"/>
</dbReference>
<feature type="domain" description="Porphobilinogen deaminase C-terminal" evidence="11">
    <location>
        <begin position="236"/>
        <end position="304"/>
    </location>
</feature>
<evidence type="ECO:0000259" key="11">
    <source>
        <dbReference type="Pfam" id="PF03900"/>
    </source>
</evidence>
<dbReference type="Pfam" id="PF01379">
    <property type="entry name" value="Porphobil_deam"/>
    <property type="match status" value="1"/>
</dbReference>
<dbReference type="Proteomes" id="UP001595907">
    <property type="component" value="Unassembled WGS sequence"/>
</dbReference>
<dbReference type="SUPFAM" id="SSF54782">
    <property type="entry name" value="Porphobilinogen deaminase (hydroxymethylbilane synthase), C-terminal domain"/>
    <property type="match status" value="1"/>
</dbReference>
<organism evidence="12 13">
    <name type="scientific">Ferruginibacter yonginensis</name>
    <dbReference type="NCBI Taxonomy" id="1310416"/>
    <lineage>
        <taxon>Bacteria</taxon>
        <taxon>Pseudomonadati</taxon>
        <taxon>Bacteroidota</taxon>
        <taxon>Chitinophagia</taxon>
        <taxon>Chitinophagales</taxon>
        <taxon>Chitinophagaceae</taxon>
        <taxon>Ferruginibacter</taxon>
    </lineage>
</organism>
<sequence>MNQSNHLKIGTRDSKLATWQAQKVSDFLTANHLANQLHFIKSEGDINLTTPLYEVGVQGIFTKALDIALLNNEIDIAVHSFKDVPTQLAAGLQIAAILKRDNPLDVLVFKNETTRNNVANAINNKTTQQLPIHIATSSIRRKAQWLHAFPLSTIDNIRGNVITRIEKLHAADWDAAIFAAAGLERLGLTESITGPQLPLPWMLPAPAQGAMVVICRENDEQVLKACAGLHDEHTAICTHIERDFLRALMGGCATPIGAFAAIENGIISFTGNVTAIDGKDEITVIVKTPLEQQQLVATEAATLMVQKGIQNIKIN</sequence>
<dbReference type="PIRSF" id="PIRSF001438">
    <property type="entry name" value="4pyrrol_synth_OHMeBilane_synth"/>
    <property type="match status" value="1"/>
</dbReference>
<dbReference type="InterPro" id="IPR022419">
    <property type="entry name" value="Porphobilin_deaminase_cofac_BS"/>
</dbReference>
<dbReference type="InterPro" id="IPR022417">
    <property type="entry name" value="Porphobilin_deaminase_N"/>
</dbReference>
<dbReference type="SUPFAM" id="SSF53850">
    <property type="entry name" value="Periplasmic binding protein-like II"/>
    <property type="match status" value="1"/>
</dbReference>
<feature type="domain" description="Porphobilinogen deaminase N-terminal" evidence="10">
    <location>
        <begin position="7"/>
        <end position="223"/>
    </location>
</feature>
<name>A0ABV8QN70_9BACT</name>
<evidence type="ECO:0000256" key="3">
    <source>
        <dbReference type="ARBA" id="ARBA00004735"/>
    </source>
</evidence>
<comment type="similarity">
    <text evidence="4">Belongs to the HMBS family.</text>
</comment>
<dbReference type="EC" id="2.5.1.61" evidence="9"/>
<dbReference type="Gene3D" id="3.40.190.10">
    <property type="entry name" value="Periplasmic binding protein-like II"/>
    <property type="match status" value="2"/>
</dbReference>
<comment type="function">
    <text evidence="2">Tetrapolymerization of the monopyrrole PBG into the hydroxymethylbilane pre-uroporphyrinogen in several discrete steps.</text>
</comment>